<feature type="transmembrane region" description="Helical" evidence="6">
    <location>
        <begin position="65"/>
        <end position="86"/>
    </location>
</feature>
<dbReference type="GO" id="GO:0015075">
    <property type="term" value="F:monoatomic ion transmembrane transporter activity"/>
    <property type="evidence" value="ECO:0007669"/>
    <property type="project" value="InterPro"/>
</dbReference>
<feature type="transmembrane region" description="Helical" evidence="6">
    <location>
        <begin position="6"/>
        <end position="27"/>
    </location>
</feature>
<evidence type="ECO:0000313" key="8">
    <source>
        <dbReference type="Proteomes" id="UP000285278"/>
    </source>
</evidence>
<keyword evidence="3 6" id="KW-0812">Transmembrane</keyword>
<comment type="caution">
    <text evidence="7">The sequence shown here is derived from an EMBL/GenBank/DDBJ whole genome shotgun (WGS) entry which is preliminary data.</text>
</comment>
<comment type="subcellular location">
    <subcellularLocation>
        <location evidence="1">Cell membrane</location>
        <topology evidence="1">Multi-pass membrane protein</topology>
    </subcellularLocation>
</comment>
<proteinExistence type="predicted"/>
<dbReference type="GO" id="GO:0005886">
    <property type="term" value="C:plasma membrane"/>
    <property type="evidence" value="ECO:0007669"/>
    <property type="project" value="UniProtKB-SubCell"/>
</dbReference>
<organism evidence="7 8">
    <name type="scientific">Corynebacterium falsenii</name>
    <dbReference type="NCBI Taxonomy" id="108486"/>
    <lineage>
        <taxon>Bacteria</taxon>
        <taxon>Bacillati</taxon>
        <taxon>Actinomycetota</taxon>
        <taxon>Actinomycetes</taxon>
        <taxon>Mycobacteriales</taxon>
        <taxon>Corynebacteriaceae</taxon>
        <taxon>Corynebacterium</taxon>
    </lineage>
</organism>
<name>A0A418Q967_9CORY</name>
<keyword evidence="8" id="KW-1185">Reference proteome</keyword>
<dbReference type="EMBL" id="QXJK01000002">
    <property type="protein sequence ID" value="RIX36282.1"/>
    <property type="molecule type" value="Genomic_DNA"/>
</dbReference>
<evidence type="ECO:0000256" key="1">
    <source>
        <dbReference type="ARBA" id="ARBA00004651"/>
    </source>
</evidence>
<keyword evidence="5 6" id="KW-0472">Membrane</keyword>
<keyword evidence="2" id="KW-1003">Cell membrane</keyword>
<evidence type="ECO:0000313" key="7">
    <source>
        <dbReference type="EMBL" id="RIX36282.1"/>
    </source>
</evidence>
<dbReference type="RefSeq" id="WP_025403755.1">
    <property type="nucleotide sequence ID" value="NZ_CBCRUA010000002.1"/>
</dbReference>
<evidence type="ECO:0000256" key="6">
    <source>
        <dbReference type="SAM" id="Phobius"/>
    </source>
</evidence>
<feature type="transmembrane region" description="Helical" evidence="6">
    <location>
        <begin position="39"/>
        <end position="59"/>
    </location>
</feature>
<keyword evidence="4 6" id="KW-1133">Transmembrane helix</keyword>
<sequence length="92" mass="10044">MEPTDLLTIMVCIAGAIVLLALITVLWHASTTDNDARRAVTADIVFMAMAGLFLCYTLLNRSSITYEVAMFAGLFGVLSTVAYARIITRGRR</sequence>
<protein>
    <submittedName>
        <fullName evidence="7">Cation:proton antiporter</fullName>
    </submittedName>
</protein>
<dbReference type="InterPro" id="IPR007208">
    <property type="entry name" value="MrpF/PhaF-like"/>
</dbReference>
<evidence type="ECO:0000256" key="4">
    <source>
        <dbReference type="ARBA" id="ARBA00022989"/>
    </source>
</evidence>
<accession>A0A418Q967</accession>
<dbReference type="AlphaFoldDB" id="A0A418Q967"/>
<evidence type="ECO:0000256" key="2">
    <source>
        <dbReference type="ARBA" id="ARBA00022475"/>
    </source>
</evidence>
<dbReference type="Proteomes" id="UP000285278">
    <property type="component" value="Unassembled WGS sequence"/>
</dbReference>
<reference evidence="7 8" key="1">
    <citation type="submission" date="2018-09" db="EMBL/GenBank/DDBJ databases">
        <title>Optimization and identification of Corynebacterium falsenii FN1-14 from fish paste.</title>
        <authorList>
            <person name="Daroonpunt R."/>
            <person name="Tanasupawat S."/>
        </authorList>
    </citation>
    <scope>NUCLEOTIDE SEQUENCE [LARGE SCALE GENOMIC DNA]</scope>
    <source>
        <strain evidence="7 8">FN1-14</strain>
    </source>
</reference>
<evidence type="ECO:0000256" key="3">
    <source>
        <dbReference type="ARBA" id="ARBA00022692"/>
    </source>
</evidence>
<dbReference type="OrthoDB" id="4411489at2"/>
<dbReference type="Pfam" id="PF04066">
    <property type="entry name" value="MrpF_PhaF"/>
    <property type="match status" value="1"/>
</dbReference>
<dbReference type="NCBIfam" id="NF009255">
    <property type="entry name" value="PRK12612.1-3"/>
    <property type="match status" value="1"/>
</dbReference>
<evidence type="ECO:0000256" key="5">
    <source>
        <dbReference type="ARBA" id="ARBA00023136"/>
    </source>
</evidence>
<gene>
    <name evidence="7" type="ORF">D3M95_03210</name>
</gene>
<dbReference type="STRING" id="1451189.CFAL_11140"/>